<evidence type="ECO:0000256" key="1">
    <source>
        <dbReference type="ARBA" id="ARBA00004370"/>
    </source>
</evidence>
<dbReference type="PANTHER" id="PTHR47535">
    <property type="entry name" value="MUSCLE-SPECIFIC PROTEIN 300 KDA, ISOFORM G"/>
    <property type="match status" value="1"/>
</dbReference>
<keyword evidence="5" id="KW-0472">Membrane</keyword>
<reference evidence="7 8" key="1">
    <citation type="submission" date="2023-02" db="EMBL/GenBank/DDBJ databases">
        <title>LHISI_Scaffold_Assembly.</title>
        <authorList>
            <person name="Stuart O.P."/>
            <person name="Cleave R."/>
            <person name="Magrath M.J.L."/>
            <person name="Mikheyev A.S."/>
        </authorList>
    </citation>
    <scope>NUCLEOTIDE SEQUENCE [LARGE SCALE GENOMIC DNA]</scope>
    <source>
        <strain evidence="7">Daus_M_001</strain>
        <tissue evidence="7">Leg muscle</tissue>
    </source>
</reference>
<dbReference type="InterPro" id="IPR052403">
    <property type="entry name" value="LINC-complex_assoc"/>
</dbReference>
<evidence type="ECO:0000256" key="2">
    <source>
        <dbReference type="ARBA" id="ARBA00022692"/>
    </source>
</evidence>
<accession>A0ABQ9IGG4</accession>
<name>A0ABQ9IGG4_9NEOP</name>
<gene>
    <name evidence="7" type="ORF">PR048_001108</name>
</gene>
<evidence type="ECO:0000313" key="8">
    <source>
        <dbReference type="Proteomes" id="UP001159363"/>
    </source>
</evidence>
<keyword evidence="2" id="KW-0812">Transmembrane</keyword>
<comment type="subcellular location">
    <subcellularLocation>
        <location evidence="1">Membrane</location>
    </subcellularLocation>
</comment>
<sequence length="546" mass="59904">MKEASRQKLVPVALEVEKRECDKGDLPRASNAPSPLYARLELRDLSVEVLRTDGGEARCTELRRSAMTEETGDPRENVPNSGIIRHDSHRKPNPISAYTRQEAKQKYRNRIRLERASQKQSSDAHKTPYDRVKRCRERKINIIASECVNVDQTFRTRSIAVSCMPVDTETVIPGANLLRRGQIVTHTGAETLAKNGYENCYGNGVSCEAGLITPVLSIPQSHSLTHRFILGDGALDAHGSVALMATALLGPKRGKRLQVGGNLNAPSAGPPGDPSYVGDSATAKRVFSLLSGVVEKKHELRGAGGLSCLPSPRSCSGRQSSSRLIAPVTSCPACTLRYARARSEVAVWTEAPRARLSSSSRRPHCLLDWISDRRLEQDVDFAVRRAGLETPVDSEVTVIAPIHAAAPPIQTSQYRRLKKACSVVADCASEKGLYGSLGQEELLEELRVAAEPLRQTCTPEVRQSIEVALQEAVSSWNDTCQSLLELCTRYQEAVRLWRQYRDASEAVRAWADQQLDCAATLGPEDALQHVKVSPSICLLSHTGDHR</sequence>
<proteinExistence type="predicted"/>
<dbReference type="Proteomes" id="UP001159363">
    <property type="component" value="Chromosome 1"/>
</dbReference>
<evidence type="ECO:0000313" key="7">
    <source>
        <dbReference type="EMBL" id="KAJ8895770.1"/>
    </source>
</evidence>
<dbReference type="SUPFAM" id="SSF46966">
    <property type="entry name" value="Spectrin repeat"/>
    <property type="match status" value="1"/>
</dbReference>
<organism evidence="7 8">
    <name type="scientific">Dryococelus australis</name>
    <dbReference type="NCBI Taxonomy" id="614101"/>
    <lineage>
        <taxon>Eukaryota</taxon>
        <taxon>Metazoa</taxon>
        <taxon>Ecdysozoa</taxon>
        <taxon>Arthropoda</taxon>
        <taxon>Hexapoda</taxon>
        <taxon>Insecta</taxon>
        <taxon>Pterygota</taxon>
        <taxon>Neoptera</taxon>
        <taxon>Polyneoptera</taxon>
        <taxon>Phasmatodea</taxon>
        <taxon>Verophasmatodea</taxon>
        <taxon>Anareolatae</taxon>
        <taxon>Phasmatidae</taxon>
        <taxon>Eurycanthinae</taxon>
        <taxon>Dryococelus</taxon>
    </lineage>
</organism>
<protein>
    <submittedName>
        <fullName evidence="7">Uncharacterized protein</fullName>
    </submittedName>
</protein>
<evidence type="ECO:0000256" key="5">
    <source>
        <dbReference type="ARBA" id="ARBA00023136"/>
    </source>
</evidence>
<feature type="compositionally biased region" description="Basic and acidic residues" evidence="6">
    <location>
        <begin position="64"/>
        <end position="76"/>
    </location>
</feature>
<keyword evidence="3" id="KW-0677">Repeat</keyword>
<keyword evidence="8" id="KW-1185">Reference proteome</keyword>
<evidence type="ECO:0000256" key="3">
    <source>
        <dbReference type="ARBA" id="ARBA00022737"/>
    </source>
</evidence>
<feature type="region of interest" description="Disordered" evidence="6">
    <location>
        <begin position="64"/>
        <end position="104"/>
    </location>
</feature>
<keyword evidence="4" id="KW-1133">Transmembrane helix</keyword>
<dbReference type="PANTHER" id="PTHR47535:SF1">
    <property type="entry name" value="NESPRIN-1"/>
    <property type="match status" value="1"/>
</dbReference>
<comment type="caution">
    <text evidence="7">The sequence shown here is derived from an EMBL/GenBank/DDBJ whole genome shotgun (WGS) entry which is preliminary data.</text>
</comment>
<evidence type="ECO:0000256" key="4">
    <source>
        <dbReference type="ARBA" id="ARBA00022989"/>
    </source>
</evidence>
<dbReference type="EMBL" id="JARBHB010000001">
    <property type="protein sequence ID" value="KAJ8895770.1"/>
    <property type="molecule type" value="Genomic_DNA"/>
</dbReference>
<evidence type="ECO:0000256" key="6">
    <source>
        <dbReference type="SAM" id="MobiDB-lite"/>
    </source>
</evidence>